<evidence type="ECO:0000313" key="4">
    <source>
        <dbReference type="EMBL" id="KFN52316.1"/>
    </source>
</evidence>
<evidence type="ECO:0000259" key="3">
    <source>
        <dbReference type="Pfam" id="PF18073"/>
    </source>
</evidence>
<evidence type="ECO:0000256" key="2">
    <source>
        <dbReference type="HAMAP-Rule" id="MF_00994"/>
    </source>
</evidence>
<dbReference type="AlphaFoldDB" id="A0A091BKL8"/>
<keyword evidence="2" id="KW-0812">Transmembrane</keyword>
<feature type="binding site" evidence="2">
    <location>
        <position position="372"/>
    </location>
    <ligand>
        <name>Fe cation</name>
        <dbReference type="ChEBI" id="CHEBI:24875"/>
    </ligand>
</feature>
<dbReference type="NCBIfam" id="NF008757">
    <property type="entry name" value="PRK11788.1-5"/>
    <property type="match status" value="1"/>
</dbReference>
<keyword evidence="1 2" id="KW-0479">Metal-binding</keyword>
<dbReference type="InterPro" id="IPR011990">
    <property type="entry name" value="TPR-like_helical_dom_sf"/>
</dbReference>
<comment type="similarity">
    <text evidence="2">Belongs to the LapB family.</text>
</comment>
<keyword evidence="2" id="KW-0408">Iron</keyword>
<evidence type="ECO:0000256" key="1">
    <source>
        <dbReference type="ARBA" id="ARBA00022723"/>
    </source>
</evidence>
<dbReference type="Proteomes" id="UP000029392">
    <property type="component" value="Unassembled WGS sequence"/>
</dbReference>
<dbReference type="InterPro" id="IPR041166">
    <property type="entry name" value="Rubredoxin_2"/>
</dbReference>
<dbReference type="EMBL" id="AVCH01000001">
    <property type="protein sequence ID" value="KFN52316.1"/>
    <property type="molecule type" value="Genomic_DNA"/>
</dbReference>
<dbReference type="OrthoDB" id="507476at2"/>
<dbReference type="GO" id="GO:0009898">
    <property type="term" value="C:cytoplasmic side of plasma membrane"/>
    <property type="evidence" value="ECO:0007669"/>
    <property type="project" value="UniProtKB-UniRule"/>
</dbReference>
<feature type="binding site" evidence="2">
    <location>
        <position position="375"/>
    </location>
    <ligand>
        <name>Fe cation</name>
        <dbReference type="ChEBI" id="CHEBI:24875"/>
    </ligand>
</feature>
<comment type="subcellular location">
    <subcellularLocation>
        <location evidence="2">Cell inner membrane</location>
        <topology evidence="2">Single-pass membrane protein</topology>
        <orientation evidence="2">Cytoplasmic side</orientation>
    </subcellularLocation>
</comment>
<dbReference type="SUPFAM" id="SSF48452">
    <property type="entry name" value="TPR-like"/>
    <property type="match status" value="2"/>
</dbReference>
<dbReference type="InterPro" id="IPR019734">
    <property type="entry name" value="TPR_rpt"/>
</dbReference>
<dbReference type="PATRIC" id="fig|1384054.3.peg.119"/>
<feature type="binding site" evidence="2">
    <location>
        <position position="361"/>
    </location>
    <ligand>
        <name>Fe cation</name>
        <dbReference type="ChEBI" id="CHEBI:24875"/>
    </ligand>
</feature>
<dbReference type="HAMAP" id="MF_00994">
    <property type="entry name" value="LPS_assembly_LapB"/>
    <property type="match status" value="1"/>
</dbReference>
<keyword evidence="2" id="KW-0997">Cell inner membrane</keyword>
<proteinExistence type="inferred from homology"/>
<dbReference type="InterPro" id="IPR030865">
    <property type="entry name" value="LapB"/>
</dbReference>
<dbReference type="Pfam" id="PF18073">
    <property type="entry name" value="Zn_ribbon_LapB"/>
    <property type="match status" value="1"/>
</dbReference>
<dbReference type="Gene3D" id="1.25.40.10">
    <property type="entry name" value="Tetratricopeptide repeat domain"/>
    <property type="match status" value="2"/>
</dbReference>
<dbReference type="eggNOG" id="COG2956">
    <property type="taxonomic scope" value="Bacteria"/>
</dbReference>
<feature type="topological domain" description="Cytoplasmic" evidence="2">
    <location>
        <begin position="23"/>
        <end position="390"/>
    </location>
</feature>
<keyword evidence="2" id="KW-1133">Transmembrane helix</keyword>
<sequence>MTELAWLLLLLPVAAGGGWLAGRRGGERRGGARVSRLSNTYFRGLNYLLNEQQDKAIEVFLQIAAVDKDTVETQFALGHLFRRRGEVDRAIRLHQSLVARPGLSDEQKTRAVLALGEDYMRAGLLDRAETLFTDLVRMGVLAPQALRHLISIYQAERDWGKAIEHARQLESAGGEPMGKLVAQFHCELAEKARLAGDIDQARQHVADAYAADSHSVRAGLVEGRLELAAGNDAAAIRAFERVARHDIEFLPEILEPLLGCYERRGEGARARGFLMEMIEHYPGVSPVLAISRMIEREEGKTAALAFLSRQLKERPSVRGEAAFIELSLRDADTDPAVALKTLKQITEQLVVRTPGYRCQRCGFGARAHHWQCPGCKSWGSIKPVHGAVSE</sequence>
<dbReference type="STRING" id="1384054.N790_00670"/>
<accession>A0A091BKL8</accession>
<gene>
    <name evidence="2" type="primary">lapB</name>
    <name evidence="4" type="ORF">N790_00670</name>
</gene>
<dbReference type="RefSeq" id="WP_043799544.1">
    <property type="nucleotide sequence ID" value="NZ_AVCH01000001.1"/>
</dbReference>
<name>A0A091BKL8_9GAMM</name>
<protein>
    <recommendedName>
        <fullName evidence="2">Lipopolysaccharide assembly protein B</fullName>
    </recommendedName>
</protein>
<dbReference type="GO" id="GO:0046890">
    <property type="term" value="P:regulation of lipid biosynthetic process"/>
    <property type="evidence" value="ECO:0007669"/>
    <property type="project" value="UniProtKB-UniRule"/>
</dbReference>
<dbReference type="Pfam" id="PF13432">
    <property type="entry name" value="TPR_16"/>
    <property type="match status" value="1"/>
</dbReference>
<dbReference type="Pfam" id="PF13176">
    <property type="entry name" value="TPR_7"/>
    <property type="match status" value="1"/>
</dbReference>
<feature type="domain" description="LapB rubredoxin metal binding" evidence="3">
    <location>
        <begin position="356"/>
        <end position="383"/>
    </location>
</feature>
<keyword evidence="2" id="KW-0802">TPR repeat</keyword>
<dbReference type="GO" id="GO:0005506">
    <property type="term" value="F:iron ion binding"/>
    <property type="evidence" value="ECO:0007669"/>
    <property type="project" value="UniProtKB-UniRule"/>
</dbReference>
<keyword evidence="5" id="KW-1185">Reference proteome</keyword>
<keyword evidence="2" id="KW-0677">Repeat</keyword>
<evidence type="ECO:0000313" key="5">
    <source>
        <dbReference type="Proteomes" id="UP000029392"/>
    </source>
</evidence>
<organism evidence="4 5">
    <name type="scientific">Arenimonas malthae CC-JY-1</name>
    <dbReference type="NCBI Taxonomy" id="1384054"/>
    <lineage>
        <taxon>Bacteria</taxon>
        <taxon>Pseudomonadati</taxon>
        <taxon>Pseudomonadota</taxon>
        <taxon>Gammaproteobacteria</taxon>
        <taxon>Lysobacterales</taxon>
        <taxon>Lysobacteraceae</taxon>
        <taxon>Arenimonas</taxon>
    </lineage>
</organism>
<keyword evidence="2" id="KW-1003">Cell membrane</keyword>
<keyword evidence="2" id="KW-0472">Membrane</keyword>
<reference evidence="4 5" key="1">
    <citation type="submission" date="2013-09" db="EMBL/GenBank/DDBJ databases">
        <title>Genome sequencing of Arenimonas malthae.</title>
        <authorList>
            <person name="Chen F."/>
            <person name="Wang G."/>
        </authorList>
    </citation>
    <scope>NUCLEOTIDE SEQUENCE [LARGE SCALE GENOMIC DNA]</scope>
    <source>
        <strain evidence="4 5">CC-JY-1</strain>
    </source>
</reference>
<dbReference type="GO" id="GO:0008653">
    <property type="term" value="P:lipopolysaccharide metabolic process"/>
    <property type="evidence" value="ECO:0007669"/>
    <property type="project" value="InterPro"/>
</dbReference>
<comment type="function">
    <text evidence="2">Modulates cellular lipopolysaccharide (LPS) levels by regulating LpxC, which is involved in lipid A biosynthesis. May act by modulating the proteolytic activity of FtsH towards LpxC. May also coordinate assembly of proteins involved in LPS synthesis at the plasma membrane.</text>
</comment>
<feature type="binding site" evidence="2">
    <location>
        <position position="358"/>
    </location>
    <ligand>
        <name>Fe cation</name>
        <dbReference type="ChEBI" id="CHEBI:24875"/>
    </ligand>
</feature>
<comment type="caution">
    <text evidence="4">The sequence shown here is derived from an EMBL/GenBank/DDBJ whole genome shotgun (WGS) entry which is preliminary data.</text>
</comment>